<dbReference type="PATRIC" id="fig|1348973.3.peg.1661"/>
<dbReference type="InterPro" id="IPR025573">
    <property type="entry name" value="YwpF"/>
</dbReference>
<evidence type="ECO:0000313" key="2">
    <source>
        <dbReference type="Proteomes" id="UP000027936"/>
    </source>
</evidence>
<dbReference type="RefSeq" id="WP_003329886.1">
    <property type="nucleotide sequence ID" value="NZ_JJRY01000005.1"/>
</dbReference>
<reference evidence="1 2" key="1">
    <citation type="submission" date="2014-04" db="EMBL/GenBank/DDBJ databases">
        <title>Draft genome sequence of Bacillus azotoformans MEV2011, a (co-) denitrifying strain unable to grow in the presence of oxygen.</title>
        <authorList>
            <person name="Nielsen M."/>
            <person name="Schreiber L."/>
            <person name="Finster K."/>
            <person name="Schramm A."/>
        </authorList>
    </citation>
    <scope>NUCLEOTIDE SEQUENCE [LARGE SCALE GENOMIC DNA]</scope>
    <source>
        <strain evidence="1 2">MEV2011</strain>
    </source>
</reference>
<dbReference type="EMBL" id="JJRY01000005">
    <property type="protein sequence ID" value="KEF38886.1"/>
    <property type="molecule type" value="Genomic_DNA"/>
</dbReference>
<accession>A0A072NN36</accession>
<name>A0A072NN36_SCHAZ</name>
<proteinExistence type="predicted"/>
<dbReference type="GeneID" id="89466829"/>
<dbReference type="Pfam" id="PF14183">
    <property type="entry name" value="YwpF"/>
    <property type="match status" value="1"/>
</dbReference>
<sequence>MKSFRLCSLTVFTEANNQTTKHDIPLFEGLIINKENPNDHWLIEGLIEKGLFQFFNSLKEKNETMLVEAAITSKDNPPASFVAKVRIIKLINDHLQLLLEAKRLTRKDTFSEIILKDLIDRGISGENLLKDFKRIKKERGVEFRKLVENDIKEMKEKNYF</sequence>
<dbReference type="Proteomes" id="UP000027936">
    <property type="component" value="Unassembled WGS sequence"/>
</dbReference>
<gene>
    <name evidence="1" type="ORF">M670_01702</name>
</gene>
<protein>
    <submittedName>
        <fullName evidence="1">YwpF-like protein</fullName>
    </submittedName>
</protein>
<dbReference type="AlphaFoldDB" id="A0A072NN36"/>
<dbReference type="OrthoDB" id="2427395at2"/>
<evidence type="ECO:0000313" key="1">
    <source>
        <dbReference type="EMBL" id="KEF38886.1"/>
    </source>
</evidence>
<organism evidence="1 2">
    <name type="scientific">Schinkia azotoformans MEV2011</name>
    <dbReference type="NCBI Taxonomy" id="1348973"/>
    <lineage>
        <taxon>Bacteria</taxon>
        <taxon>Bacillati</taxon>
        <taxon>Bacillota</taxon>
        <taxon>Bacilli</taxon>
        <taxon>Bacillales</taxon>
        <taxon>Bacillaceae</taxon>
        <taxon>Calidifontibacillus/Schinkia group</taxon>
        <taxon>Schinkia</taxon>
    </lineage>
</organism>
<comment type="caution">
    <text evidence="1">The sequence shown here is derived from an EMBL/GenBank/DDBJ whole genome shotgun (WGS) entry which is preliminary data.</text>
</comment>